<accession>A0A813L4C8</accession>
<keyword evidence="4" id="KW-0418">Kinase</keyword>
<proteinExistence type="predicted"/>
<sequence length="175" mass="19173">PVAPYKELQSRYYRAPEVILGQEYSSQIDVWSAGLTIFEMATDCTLFSGETNNDMIHEMLKVCGAFPKSLAVSGTFSPKHFRARDAAFLLHAKGEGEPPQVMPLAGFDPPSRPLPFLLDERLSSRPPQGVAPERHQGLVRLLAELLGSCLLVNPAKRCTPDTALAHHFFQKGAAA</sequence>
<dbReference type="AlphaFoldDB" id="A0A813L4C8"/>
<dbReference type="SUPFAM" id="SSF56112">
    <property type="entry name" value="Protein kinase-like (PK-like)"/>
    <property type="match status" value="1"/>
</dbReference>
<evidence type="ECO:0000256" key="5">
    <source>
        <dbReference type="ARBA" id="ARBA00022840"/>
    </source>
</evidence>
<comment type="caution">
    <text evidence="7">The sequence shown here is derived from an EMBL/GenBank/DDBJ whole genome shotgun (WGS) entry which is preliminary data.</text>
</comment>
<dbReference type="GO" id="GO:0005524">
    <property type="term" value="F:ATP binding"/>
    <property type="evidence" value="ECO:0007669"/>
    <property type="project" value="UniProtKB-KW"/>
</dbReference>
<evidence type="ECO:0000313" key="7">
    <source>
        <dbReference type="EMBL" id="CAE8715043.1"/>
    </source>
</evidence>
<dbReference type="InterPro" id="IPR000719">
    <property type="entry name" value="Prot_kinase_dom"/>
</dbReference>
<dbReference type="InterPro" id="IPR011009">
    <property type="entry name" value="Kinase-like_dom_sf"/>
</dbReference>
<keyword evidence="2" id="KW-0808">Transferase</keyword>
<evidence type="ECO:0000256" key="4">
    <source>
        <dbReference type="ARBA" id="ARBA00022777"/>
    </source>
</evidence>
<feature type="domain" description="Protein kinase" evidence="6">
    <location>
        <begin position="1"/>
        <end position="169"/>
    </location>
</feature>
<keyword evidence="5" id="KW-0067">ATP-binding</keyword>
<feature type="non-terminal residue" evidence="7">
    <location>
        <position position="175"/>
    </location>
</feature>
<name>A0A813L4C8_POLGL</name>
<dbReference type="Gene3D" id="1.10.510.10">
    <property type="entry name" value="Transferase(Phosphotransferase) domain 1"/>
    <property type="match status" value="1"/>
</dbReference>
<evidence type="ECO:0000256" key="2">
    <source>
        <dbReference type="ARBA" id="ARBA00022679"/>
    </source>
</evidence>
<keyword evidence="1" id="KW-0723">Serine/threonine-protein kinase</keyword>
<keyword evidence="3" id="KW-0547">Nucleotide-binding</keyword>
<dbReference type="Proteomes" id="UP000626109">
    <property type="component" value="Unassembled WGS sequence"/>
</dbReference>
<dbReference type="PROSITE" id="PS50011">
    <property type="entry name" value="PROTEIN_KINASE_DOM"/>
    <property type="match status" value="1"/>
</dbReference>
<gene>
    <name evidence="7" type="ORF">PGLA2088_LOCUS38331</name>
</gene>
<evidence type="ECO:0000256" key="1">
    <source>
        <dbReference type="ARBA" id="ARBA00022527"/>
    </source>
</evidence>
<dbReference type="EMBL" id="CAJNNW010032706">
    <property type="protein sequence ID" value="CAE8715043.1"/>
    <property type="molecule type" value="Genomic_DNA"/>
</dbReference>
<dbReference type="PANTHER" id="PTHR24058">
    <property type="entry name" value="DUAL SPECIFICITY PROTEIN KINASE"/>
    <property type="match status" value="1"/>
</dbReference>
<dbReference type="Pfam" id="PF00069">
    <property type="entry name" value="Pkinase"/>
    <property type="match status" value="1"/>
</dbReference>
<evidence type="ECO:0000259" key="6">
    <source>
        <dbReference type="PROSITE" id="PS50011"/>
    </source>
</evidence>
<dbReference type="PANTHER" id="PTHR24058:SF103">
    <property type="entry name" value="SERINE_THREONINE-PROTEIN KINASE PRP4 HOMOLOG"/>
    <property type="match status" value="1"/>
</dbReference>
<protein>
    <recommendedName>
        <fullName evidence="6">Protein kinase domain-containing protein</fullName>
    </recommendedName>
</protein>
<dbReference type="GO" id="GO:0004674">
    <property type="term" value="F:protein serine/threonine kinase activity"/>
    <property type="evidence" value="ECO:0007669"/>
    <property type="project" value="UniProtKB-KW"/>
</dbReference>
<organism evidence="7 8">
    <name type="scientific">Polarella glacialis</name>
    <name type="common">Dinoflagellate</name>
    <dbReference type="NCBI Taxonomy" id="89957"/>
    <lineage>
        <taxon>Eukaryota</taxon>
        <taxon>Sar</taxon>
        <taxon>Alveolata</taxon>
        <taxon>Dinophyceae</taxon>
        <taxon>Suessiales</taxon>
        <taxon>Suessiaceae</taxon>
        <taxon>Polarella</taxon>
    </lineage>
</organism>
<evidence type="ECO:0000256" key="3">
    <source>
        <dbReference type="ARBA" id="ARBA00022741"/>
    </source>
</evidence>
<reference evidence="7" key="1">
    <citation type="submission" date="2021-02" db="EMBL/GenBank/DDBJ databases">
        <authorList>
            <person name="Dougan E. K."/>
            <person name="Rhodes N."/>
            <person name="Thang M."/>
            <person name="Chan C."/>
        </authorList>
    </citation>
    <scope>NUCLEOTIDE SEQUENCE</scope>
</reference>
<dbReference type="InterPro" id="IPR050494">
    <property type="entry name" value="Ser_Thr_dual-spec_kinase"/>
</dbReference>
<evidence type="ECO:0000313" key="8">
    <source>
        <dbReference type="Proteomes" id="UP000626109"/>
    </source>
</evidence>